<keyword evidence="3" id="KW-0804">Transcription</keyword>
<keyword evidence="1" id="KW-0805">Transcription regulation</keyword>
<evidence type="ECO:0000256" key="1">
    <source>
        <dbReference type="ARBA" id="ARBA00023015"/>
    </source>
</evidence>
<dbReference type="SUPFAM" id="SSF46785">
    <property type="entry name" value="Winged helix' DNA-binding domain"/>
    <property type="match status" value="1"/>
</dbReference>
<organism evidence="5 6">
    <name type="scientific">Paraconexibacter algicola</name>
    <dbReference type="NCBI Taxonomy" id="2133960"/>
    <lineage>
        <taxon>Bacteria</taxon>
        <taxon>Bacillati</taxon>
        <taxon>Actinomycetota</taxon>
        <taxon>Thermoleophilia</taxon>
        <taxon>Solirubrobacterales</taxon>
        <taxon>Paraconexibacteraceae</taxon>
        <taxon>Paraconexibacter</taxon>
    </lineage>
</organism>
<proteinExistence type="predicted"/>
<protein>
    <recommendedName>
        <fullName evidence="4">HTH hxlR-type domain-containing protein</fullName>
    </recommendedName>
</protein>
<dbReference type="InterPro" id="IPR002577">
    <property type="entry name" value="HTH_HxlR"/>
</dbReference>
<gene>
    <name evidence="5" type="ORF">C7Y72_11595</name>
</gene>
<keyword evidence="2" id="KW-0238">DNA-binding</keyword>
<keyword evidence="6" id="KW-1185">Reference proteome</keyword>
<dbReference type="PROSITE" id="PS51118">
    <property type="entry name" value="HTH_HXLR"/>
    <property type="match status" value="1"/>
</dbReference>
<dbReference type="Pfam" id="PF01638">
    <property type="entry name" value="HxlR"/>
    <property type="match status" value="1"/>
</dbReference>
<accession>A0A2T4ULY4</accession>
<comment type="caution">
    <text evidence="5">The sequence shown here is derived from an EMBL/GenBank/DDBJ whole genome shotgun (WGS) entry which is preliminary data.</text>
</comment>
<name>A0A2T4ULY4_9ACTN</name>
<dbReference type="PANTHER" id="PTHR33204">
    <property type="entry name" value="TRANSCRIPTIONAL REGULATOR, MARR FAMILY"/>
    <property type="match status" value="1"/>
</dbReference>
<dbReference type="GO" id="GO:0003677">
    <property type="term" value="F:DNA binding"/>
    <property type="evidence" value="ECO:0007669"/>
    <property type="project" value="UniProtKB-KW"/>
</dbReference>
<evidence type="ECO:0000259" key="4">
    <source>
        <dbReference type="PROSITE" id="PS51118"/>
    </source>
</evidence>
<dbReference type="EMBL" id="PYYB01000001">
    <property type="protein sequence ID" value="PTL60235.1"/>
    <property type="molecule type" value="Genomic_DNA"/>
</dbReference>
<dbReference type="PANTHER" id="PTHR33204:SF18">
    <property type="entry name" value="TRANSCRIPTIONAL REGULATORY PROTEIN"/>
    <property type="match status" value="1"/>
</dbReference>
<reference evidence="5 6" key="1">
    <citation type="submission" date="2018-03" db="EMBL/GenBank/DDBJ databases">
        <title>Aquarubrobacter algicola gen. nov., sp. nov., a novel actinobacterium isolated from shallow eutrophic lake during the end of cyanobacterial harmful algal blooms.</title>
        <authorList>
            <person name="Chun S.J."/>
        </authorList>
    </citation>
    <scope>NUCLEOTIDE SEQUENCE [LARGE SCALE GENOMIC DNA]</scope>
    <source>
        <strain evidence="5 6">Seoho-28</strain>
    </source>
</reference>
<sequence>MVADGLLTRQRYREVPPRVDYELTERARDLLPVIGALARWGSQWAWSPPRPDEAIDIGAVFRSSPGLAVPASVSGVVEITAERRDGQLKRYVLTAAGGTLTYEERSAPDADARIAGAERAWVEALGPDQDRGELELSGDARLANALLDVLSPVAVAEAQVA</sequence>
<evidence type="ECO:0000256" key="3">
    <source>
        <dbReference type="ARBA" id="ARBA00023163"/>
    </source>
</evidence>
<dbReference type="Gene3D" id="1.10.10.10">
    <property type="entry name" value="Winged helix-like DNA-binding domain superfamily/Winged helix DNA-binding domain"/>
    <property type="match status" value="1"/>
</dbReference>
<dbReference type="AlphaFoldDB" id="A0A2T4ULY4"/>
<evidence type="ECO:0000313" key="5">
    <source>
        <dbReference type="EMBL" id="PTL60235.1"/>
    </source>
</evidence>
<dbReference type="Proteomes" id="UP000240739">
    <property type="component" value="Unassembled WGS sequence"/>
</dbReference>
<evidence type="ECO:0000256" key="2">
    <source>
        <dbReference type="ARBA" id="ARBA00023125"/>
    </source>
</evidence>
<dbReference type="InterPro" id="IPR036388">
    <property type="entry name" value="WH-like_DNA-bd_sf"/>
</dbReference>
<feature type="domain" description="HTH hxlR-type" evidence="4">
    <location>
        <begin position="1"/>
        <end position="49"/>
    </location>
</feature>
<dbReference type="InterPro" id="IPR036390">
    <property type="entry name" value="WH_DNA-bd_sf"/>
</dbReference>
<evidence type="ECO:0000313" key="6">
    <source>
        <dbReference type="Proteomes" id="UP000240739"/>
    </source>
</evidence>